<dbReference type="Gene3D" id="1.10.10.10">
    <property type="entry name" value="Winged helix-like DNA-binding domain superfamily/Winged helix DNA-binding domain"/>
    <property type="match status" value="1"/>
</dbReference>
<dbReference type="InterPro" id="IPR036388">
    <property type="entry name" value="WH-like_DNA-bd_sf"/>
</dbReference>
<comment type="caution">
    <text evidence="5">The sequence shown here is derived from an EMBL/GenBank/DDBJ whole genome shotgun (WGS) entry which is preliminary data.</text>
</comment>
<evidence type="ECO:0000259" key="2">
    <source>
        <dbReference type="PROSITE" id="PS50043"/>
    </source>
</evidence>
<dbReference type="PANTHER" id="PTHR44757">
    <property type="entry name" value="DIGUANYLATE CYCLASE DGCP"/>
    <property type="match status" value="1"/>
</dbReference>
<dbReference type="InterPro" id="IPR013656">
    <property type="entry name" value="PAS_4"/>
</dbReference>
<dbReference type="InterPro" id="IPR000700">
    <property type="entry name" value="PAS-assoc_C"/>
</dbReference>
<dbReference type="SMART" id="SM00421">
    <property type="entry name" value="HTH_LUXR"/>
    <property type="match status" value="1"/>
</dbReference>
<dbReference type="SUPFAM" id="SSF46894">
    <property type="entry name" value="C-terminal effector domain of the bipartite response regulators"/>
    <property type="match status" value="1"/>
</dbReference>
<dbReference type="PANTHER" id="PTHR44757:SF2">
    <property type="entry name" value="BIOFILM ARCHITECTURE MAINTENANCE PROTEIN MBAA"/>
    <property type="match status" value="1"/>
</dbReference>
<dbReference type="NCBIfam" id="TIGR00229">
    <property type="entry name" value="sensory_box"/>
    <property type="match status" value="3"/>
</dbReference>
<feature type="compositionally biased region" description="Basic residues" evidence="1">
    <location>
        <begin position="487"/>
        <end position="503"/>
    </location>
</feature>
<dbReference type="CDD" id="cd00130">
    <property type="entry name" value="PAS"/>
    <property type="match status" value="3"/>
</dbReference>
<dbReference type="PROSITE" id="PS00622">
    <property type="entry name" value="HTH_LUXR_1"/>
    <property type="match status" value="1"/>
</dbReference>
<dbReference type="CDD" id="cd06170">
    <property type="entry name" value="LuxR_C_like"/>
    <property type="match status" value="1"/>
</dbReference>
<dbReference type="SUPFAM" id="SSF55785">
    <property type="entry name" value="PYP-like sensor domain (PAS domain)"/>
    <property type="match status" value="3"/>
</dbReference>
<feature type="domain" description="PAS" evidence="3">
    <location>
        <begin position="6"/>
        <end position="50"/>
    </location>
</feature>
<gene>
    <name evidence="5" type="ORF">ACFOM8_18555</name>
</gene>
<proteinExistence type="predicted"/>
<dbReference type="InterPro" id="IPR000792">
    <property type="entry name" value="Tscrpt_reg_LuxR_C"/>
</dbReference>
<dbReference type="Pfam" id="PF13426">
    <property type="entry name" value="PAS_9"/>
    <property type="match status" value="1"/>
</dbReference>
<protein>
    <submittedName>
        <fullName evidence="5">PAS domain S-box protein</fullName>
    </submittedName>
</protein>
<evidence type="ECO:0000256" key="1">
    <source>
        <dbReference type="SAM" id="MobiDB-lite"/>
    </source>
</evidence>
<evidence type="ECO:0000313" key="6">
    <source>
        <dbReference type="Proteomes" id="UP001595539"/>
    </source>
</evidence>
<organism evidence="5 6">
    <name type="scientific">Paracoccus angustae</name>
    <dbReference type="NCBI Taxonomy" id="1671480"/>
    <lineage>
        <taxon>Bacteria</taxon>
        <taxon>Pseudomonadati</taxon>
        <taxon>Pseudomonadota</taxon>
        <taxon>Alphaproteobacteria</taxon>
        <taxon>Rhodobacterales</taxon>
        <taxon>Paracoccaceae</taxon>
        <taxon>Paracoccus</taxon>
    </lineage>
</organism>
<dbReference type="PROSITE" id="PS50113">
    <property type="entry name" value="PAC"/>
    <property type="match status" value="1"/>
</dbReference>
<evidence type="ECO:0000259" key="3">
    <source>
        <dbReference type="PROSITE" id="PS50112"/>
    </source>
</evidence>
<dbReference type="PROSITE" id="PS50112">
    <property type="entry name" value="PAS"/>
    <property type="match status" value="1"/>
</dbReference>
<sequence length="503" mass="56374">MTDQTTRPQFERIIAGLSEGVLLIEPEGEITYANRAALRMHGVRDLEALGLSVKAYRSNYILTKRAKRGHPIERVIKGEVLDDVEVHVARRDNPEQDWAHRLRSMVMKDAQGQPDYIVVIITDVSEMVEAEERFEATFAANPAPSVICRLADQRFIKVNEGFLAMTGYKRDAVLGRSLHDIDLLRQAERRDLALERLRLWETIPQMEASLAVPADGEKLVIVGGQPIEISDEPCMLFTFADLEPRRRAEARLRHSEEHFVRLFQLAPVPLSVSSAKDYRLRDINQAFCALTAIASEEAIGRTVKDLDLWVDDEEQRRFERELAKSGQVRGFEAKLRTGDGSQFDALLAADAITIDDEASVLCAFQDISARKRSETELVAAIEAVMSDASWFAQAVVEKLAALRKPSSMADNRGVAGLADLTTREREVLGLVCQGLGNEEIGARLAVAPNTIRNHLAALYRKLGVNRRSGLIVWARERGVAEGDLPQRKRRQTRPKQGQNKRRA</sequence>
<dbReference type="Pfam" id="PF00989">
    <property type="entry name" value="PAS"/>
    <property type="match status" value="1"/>
</dbReference>
<dbReference type="Pfam" id="PF00196">
    <property type="entry name" value="GerE"/>
    <property type="match status" value="1"/>
</dbReference>
<name>A0ABV7UA29_9RHOB</name>
<dbReference type="Proteomes" id="UP001595539">
    <property type="component" value="Unassembled WGS sequence"/>
</dbReference>
<feature type="domain" description="PAC" evidence="4">
    <location>
        <begin position="82"/>
        <end position="136"/>
    </location>
</feature>
<dbReference type="EMBL" id="JBHRXY010000029">
    <property type="protein sequence ID" value="MFC3631436.1"/>
    <property type="molecule type" value="Genomic_DNA"/>
</dbReference>
<feature type="region of interest" description="Disordered" evidence="1">
    <location>
        <begin position="482"/>
        <end position="503"/>
    </location>
</feature>
<feature type="domain" description="HTH luxR-type" evidence="2">
    <location>
        <begin position="413"/>
        <end position="478"/>
    </location>
</feature>
<evidence type="ECO:0000313" key="5">
    <source>
        <dbReference type="EMBL" id="MFC3631436.1"/>
    </source>
</evidence>
<accession>A0ABV7UA29</accession>
<dbReference type="SMART" id="SM00091">
    <property type="entry name" value="PAS"/>
    <property type="match status" value="3"/>
</dbReference>
<evidence type="ECO:0000259" key="4">
    <source>
        <dbReference type="PROSITE" id="PS50113"/>
    </source>
</evidence>
<dbReference type="PROSITE" id="PS50043">
    <property type="entry name" value="HTH_LUXR_2"/>
    <property type="match status" value="1"/>
</dbReference>
<dbReference type="Gene3D" id="3.30.450.20">
    <property type="entry name" value="PAS domain"/>
    <property type="match status" value="3"/>
</dbReference>
<dbReference type="Pfam" id="PF08448">
    <property type="entry name" value="PAS_4"/>
    <property type="match status" value="1"/>
</dbReference>
<dbReference type="InterPro" id="IPR035965">
    <property type="entry name" value="PAS-like_dom_sf"/>
</dbReference>
<dbReference type="InterPro" id="IPR016032">
    <property type="entry name" value="Sig_transdc_resp-reg_C-effctor"/>
</dbReference>
<dbReference type="InterPro" id="IPR052155">
    <property type="entry name" value="Biofilm_reg_signaling"/>
</dbReference>
<dbReference type="PRINTS" id="PR00038">
    <property type="entry name" value="HTHLUXR"/>
</dbReference>
<dbReference type="InterPro" id="IPR013767">
    <property type="entry name" value="PAS_fold"/>
</dbReference>
<dbReference type="InterPro" id="IPR000014">
    <property type="entry name" value="PAS"/>
</dbReference>
<keyword evidence="6" id="KW-1185">Reference proteome</keyword>
<reference evidence="6" key="1">
    <citation type="journal article" date="2019" name="Int. J. Syst. Evol. Microbiol.">
        <title>The Global Catalogue of Microorganisms (GCM) 10K type strain sequencing project: providing services to taxonomists for standard genome sequencing and annotation.</title>
        <authorList>
            <consortium name="The Broad Institute Genomics Platform"/>
            <consortium name="The Broad Institute Genome Sequencing Center for Infectious Disease"/>
            <person name="Wu L."/>
            <person name="Ma J."/>
        </authorList>
    </citation>
    <scope>NUCLEOTIDE SEQUENCE [LARGE SCALE GENOMIC DNA]</scope>
    <source>
        <strain evidence="6">KCTC 42473</strain>
    </source>
</reference>
<dbReference type="RefSeq" id="WP_377763711.1">
    <property type="nucleotide sequence ID" value="NZ_JBHRXY010000029.1"/>
</dbReference>